<evidence type="ECO:0000313" key="2">
    <source>
        <dbReference type="EMBL" id="KAG9332605.1"/>
    </source>
</evidence>
<dbReference type="EMBL" id="JAFBMS010000237">
    <property type="protein sequence ID" value="KAG9332605.1"/>
    <property type="molecule type" value="Genomic_DNA"/>
</dbReference>
<evidence type="ECO:0000313" key="3">
    <source>
        <dbReference type="Proteomes" id="UP000824540"/>
    </source>
</evidence>
<organism evidence="2 3">
    <name type="scientific">Albula glossodonta</name>
    <name type="common">roundjaw bonefish</name>
    <dbReference type="NCBI Taxonomy" id="121402"/>
    <lineage>
        <taxon>Eukaryota</taxon>
        <taxon>Metazoa</taxon>
        <taxon>Chordata</taxon>
        <taxon>Craniata</taxon>
        <taxon>Vertebrata</taxon>
        <taxon>Euteleostomi</taxon>
        <taxon>Actinopterygii</taxon>
        <taxon>Neopterygii</taxon>
        <taxon>Teleostei</taxon>
        <taxon>Albuliformes</taxon>
        <taxon>Albulidae</taxon>
        <taxon>Albula</taxon>
    </lineage>
</organism>
<sequence length="136" mass="14679">MVNSSRETAVWWGTQAARSCAAAQDSLLGVQVDLTVAQAHPQLPPGHKVLNSKIVLGGRHMRERANRGVQGLPLAVDPTCAGPGRSKGPPAAVAQHRSDYAEWIDTSATFKCRSSSERFAQEEKETSIMEEDCHVS</sequence>
<protein>
    <submittedName>
        <fullName evidence="2">Uncharacterized protein</fullName>
    </submittedName>
</protein>
<comment type="caution">
    <text evidence="2">The sequence shown here is derived from an EMBL/GenBank/DDBJ whole genome shotgun (WGS) entry which is preliminary data.</text>
</comment>
<name>A0A8T2MWU9_9TELE</name>
<proteinExistence type="predicted"/>
<feature type="region of interest" description="Disordered" evidence="1">
    <location>
        <begin position="116"/>
        <end position="136"/>
    </location>
</feature>
<evidence type="ECO:0000256" key="1">
    <source>
        <dbReference type="SAM" id="MobiDB-lite"/>
    </source>
</evidence>
<keyword evidence="3" id="KW-1185">Reference proteome</keyword>
<dbReference type="Proteomes" id="UP000824540">
    <property type="component" value="Unassembled WGS sequence"/>
</dbReference>
<reference evidence="2" key="1">
    <citation type="thesis" date="2021" institute="BYU ScholarsArchive" country="Provo, UT, USA">
        <title>Applications of and Algorithms for Genome Assembly and Genomic Analyses with an Emphasis on Marine Teleosts.</title>
        <authorList>
            <person name="Pickett B.D."/>
        </authorList>
    </citation>
    <scope>NUCLEOTIDE SEQUENCE</scope>
    <source>
        <strain evidence="2">HI-2016</strain>
    </source>
</reference>
<gene>
    <name evidence="2" type="ORF">JZ751_014703</name>
</gene>
<dbReference type="AlphaFoldDB" id="A0A8T2MWU9"/>
<accession>A0A8T2MWU9</accession>